<keyword evidence="8" id="KW-1185">Reference proteome</keyword>
<sequence length="536" mass="63056">SILSFLSLSFPFSSCVRMGASTPPPKKRIFFSYPALPEIKLCWIVTICTVAYGWSKVYQISQKYKWDIGDQASVQELPLIGKRFKDEANWEWSRWSPYAFAYLPIYFGHVLLFNIGSKILPDNVFSLVYTLASMAAVCYAYTPILVLYSFLQGTLIFITSRIIRNKFAVWISSLPILYFVMHETHKVHADVFLVLLFVSYSILSYISFCLETTDGAVRPEDDTQFKQYLRMFFYTFYQPYLVSLIILYPDFERQIKERSTQQRDWKSIIIFALRIAFWWGVTELVLHFFYFETLLLHTEQVARVDKTTFVALGMTLGQFFHLKYVVIFGLPSLFARFDNMQPMAGPMCLARVCLYSHVWRSFDRGLYQFFKKYIFIPICQPDFTLWKKIFGVFISYGFVLLWHGFYHHNIVWILLNIAALFMEMTTKALYGQPAVRDFINARFSALTIRRILGWLQIIPFAFGLYSNFYFLAGSKVGGMYVDRVLVEETLPCRPFFLYLITIGYFYTQTCMEVDRWNEQKTLEEEKMTKKKSQKSQ</sequence>
<feature type="transmembrane region" description="Helical" evidence="6">
    <location>
        <begin position="451"/>
        <end position="470"/>
    </location>
</feature>
<keyword evidence="4 6" id="KW-0472">Membrane</keyword>
<evidence type="ECO:0000256" key="1">
    <source>
        <dbReference type="ARBA" id="ARBA00004141"/>
    </source>
</evidence>
<dbReference type="InterPro" id="IPR004299">
    <property type="entry name" value="MBOAT_fam"/>
</dbReference>
<evidence type="ECO:0000256" key="2">
    <source>
        <dbReference type="ARBA" id="ARBA00022692"/>
    </source>
</evidence>
<evidence type="ECO:0000256" key="5">
    <source>
        <dbReference type="ARBA" id="ARBA00038268"/>
    </source>
</evidence>
<evidence type="ECO:0000313" key="8">
    <source>
        <dbReference type="Proteomes" id="UP001432322"/>
    </source>
</evidence>
<reference evidence="7" key="1">
    <citation type="submission" date="2023-10" db="EMBL/GenBank/DDBJ databases">
        <title>Genome assembly of Pristionchus species.</title>
        <authorList>
            <person name="Yoshida K."/>
            <person name="Sommer R.J."/>
        </authorList>
    </citation>
    <scope>NUCLEOTIDE SEQUENCE</scope>
    <source>
        <strain evidence="7">RS5133</strain>
    </source>
</reference>
<organism evidence="7 8">
    <name type="scientific">Pristionchus fissidentatus</name>
    <dbReference type="NCBI Taxonomy" id="1538716"/>
    <lineage>
        <taxon>Eukaryota</taxon>
        <taxon>Metazoa</taxon>
        <taxon>Ecdysozoa</taxon>
        <taxon>Nematoda</taxon>
        <taxon>Chromadorea</taxon>
        <taxon>Rhabditida</taxon>
        <taxon>Rhabditina</taxon>
        <taxon>Diplogasteromorpha</taxon>
        <taxon>Diplogasteroidea</taxon>
        <taxon>Neodiplogasteridae</taxon>
        <taxon>Pristionchus</taxon>
    </lineage>
</organism>
<dbReference type="PANTHER" id="PTHR13285:SF22">
    <property type="entry name" value="PROTEIN-CYSTEINE N-PALMITOYLTRANSFERASE HHAT"/>
    <property type="match status" value="1"/>
</dbReference>
<comment type="similarity">
    <text evidence="5">Belongs to the membrane-bound acyltransferase family. HHAT subfamily.</text>
</comment>
<dbReference type="GO" id="GO:0016020">
    <property type="term" value="C:membrane"/>
    <property type="evidence" value="ECO:0007669"/>
    <property type="project" value="UniProtKB-SubCell"/>
</dbReference>
<gene>
    <name evidence="7" type="ORF">PFISCL1PPCAC_6291</name>
</gene>
<comment type="subcellular location">
    <subcellularLocation>
        <location evidence="1">Membrane</location>
        <topology evidence="1">Multi-pass membrane protein</topology>
    </subcellularLocation>
</comment>
<comment type="caution">
    <text evidence="7">The sequence shown here is derived from an EMBL/GenBank/DDBJ whole genome shotgun (WGS) entry which is preliminary data.</text>
</comment>
<feature type="transmembrane region" description="Helical" evidence="6">
    <location>
        <begin position="162"/>
        <end position="180"/>
    </location>
</feature>
<feature type="transmembrane region" description="Helical" evidence="6">
    <location>
        <begin position="127"/>
        <end position="150"/>
    </location>
</feature>
<accession>A0AAV5VAS3</accession>
<dbReference type="AlphaFoldDB" id="A0AAV5VAS3"/>
<feature type="non-terminal residue" evidence="7">
    <location>
        <position position="1"/>
    </location>
</feature>
<evidence type="ECO:0000256" key="6">
    <source>
        <dbReference type="SAM" id="Phobius"/>
    </source>
</evidence>
<keyword evidence="3 6" id="KW-1133">Transmembrane helix</keyword>
<dbReference type="PANTHER" id="PTHR13285">
    <property type="entry name" value="ACYLTRANSFERASE"/>
    <property type="match status" value="1"/>
</dbReference>
<feature type="transmembrane region" description="Helical" evidence="6">
    <location>
        <begin position="490"/>
        <end position="507"/>
    </location>
</feature>
<dbReference type="Proteomes" id="UP001432322">
    <property type="component" value="Unassembled WGS sequence"/>
</dbReference>
<feature type="transmembrane region" description="Helical" evidence="6">
    <location>
        <begin position="385"/>
        <end position="404"/>
    </location>
</feature>
<feature type="transmembrane region" description="Helical" evidence="6">
    <location>
        <begin position="410"/>
        <end position="430"/>
    </location>
</feature>
<feature type="transmembrane region" description="Helical" evidence="6">
    <location>
        <begin position="187"/>
        <end position="208"/>
    </location>
</feature>
<dbReference type="InterPro" id="IPR051085">
    <property type="entry name" value="MB_O-acyltransferase"/>
</dbReference>
<proteinExistence type="inferred from homology"/>
<protein>
    <recommendedName>
        <fullName evidence="9">Hhat-1</fullName>
    </recommendedName>
</protein>
<evidence type="ECO:0000256" key="3">
    <source>
        <dbReference type="ARBA" id="ARBA00022989"/>
    </source>
</evidence>
<evidence type="ECO:0000313" key="7">
    <source>
        <dbReference type="EMBL" id="GMT14994.1"/>
    </source>
</evidence>
<evidence type="ECO:0008006" key="9">
    <source>
        <dbReference type="Google" id="ProtNLM"/>
    </source>
</evidence>
<dbReference type="EMBL" id="BTSY01000002">
    <property type="protein sequence ID" value="GMT14994.1"/>
    <property type="molecule type" value="Genomic_DNA"/>
</dbReference>
<keyword evidence="2 6" id="KW-0812">Transmembrane</keyword>
<name>A0AAV5VAS3_9BILA</name>
<dbReference type="GO" id="GO:0016409">
    <property type="term" value="F:palmitoyltransferase activity"/>
    <property type="evidence" value="ECO:0007669"/>
    <property type="project" value="TreeGrafter"/>
</dbReference>
<feature type="transmembrane region" description="Helical" evidence="6">
    <location>
        <begin position="268"/>
        <end position="290"/>
    </location>
</feature>
<dbReference type="GO" id="GO:0005783">
    <property type="term" value="C:endoplasmic reticulum"/>
    <property type="evidence" value="ECO:0007669"/>
    <property type="project" value="TreeGrafter"/>
</dbReference>
<feature type="transmembrane region" description="Helical" evidence="6">
    <location>
        <begin position="95"/>
        <end position="115"/>
    </location>
</feature>
<feature type="transmembrane region" description="Helical" evidence="6">
    <location>
        <begin position="228"/>
        <end position="248"/>
    </location>
</feature>
<dbReference type="Pfam" id="PF03062">
    <property type="entry name" value="MBOAT"/>
    <property type="match status" value="1"/>
</dbReference>
<feature type="transmembrane region" description="Helical" evidence="6">
    <location>
        <begin position="310"/>
        <end position="334"/>
    </location>
</feature>
<evidence type="ECO:0000256" key="4">
    <source>
        <dbReference type="ARBA" id="ARBA00023136"/>
    </source>
</evidence>